<evidence type="ECO:0000256" key="1">
    <source>
        <dbReference type="ARBA" id="ARBA00008071"/>
    </source>
</evidence>
<evidence type="ECO:0000256" key="6">
    <source>
        <dbReference type="ARBA" id="ARBA00023134"/>
    </source>
</evidence>
<dbReference type="EC" id="6.5.1.-" evidence="15"/>
<feature type="active site" description="GMP-histidine intermediate" evidence="12">
    <location>
        <position position="399"/>
    </location>
</feature>
<gene>
    <name evidence="15" type="primary">rtcB</name>
    <name evidence="16" type="ORF">CUJ83_03050</name>
</gene>
<name>A0AAP2RAV1_9EURY</name>
<dbReference type="GO" id="GO:0046872">
    <property type="term" value="F:metal ion binding"/>
    <property type="evidence" value="ECO:0007669"/>
    <property type="project" value="UniProtKB-UniRule"/>
</dbReference>
<dbReference type="SUPFAM" id="SSF103365">
    <property type="entry name" value="Hypothetical protein PH1602"/>
    <property type="match status" value="1"/>
</dbReference>
<evidence type="ECO:0000256" key="13">
    <source>
        <dbReference type="PIRSR" id="PIRSR601233-2"/>
    </source>
</evidence>
<feature type="binding site" evidence="13">
    <location>
        <begin position="399"/>
        <end position="402"/>
    </location>
    <ligand>
        <name>GMP</name>
        <dbReference type="ChEBI" id="CHEBI:58115"/>
    </ligand>
</feature>
<comment type="catalytic activity">
    <reaction evidence="11">
        <text>a 3'-end 2',3'-cyclophospho-ribonucleotide-RNA + a 5'-end dephospho-ribonucleoside-RNA + GTP + H2O = a ribonucleotidyl-ribonucleotide-RNA + GMP + diphosphate + H(+)</text>
        <dbReference type="Rhea" id="RHEA:68080"/>
        <dbReference type="Rhea" id="RHEA-COMP:10464"/>
        <dbReference type="Rhea" id="RHEA-COMP:13936"/>
        <dbReference type="Rhea" id="RHEA-COMP:17355"/>
        <dbReference type="ChEBI" id="CHEBI:15377"/>
        <dbReference type="ChEBI" id="CHEBI:15378"/>
        <dbReference type="ChEBI" id="CHEBI:33019"/>
        <dbReference type="ChEBI" id="CHEBI:37565"/>
        <dbReference type="ChEBI" id="CHEBI:58115"/>
        <dbReference type="ChEBI" id="CHEBI:83064"/>
        <dbReference type="ChEBI" id="CHEBI:138284"/>
        <dbReference type="ChEBI" id="CHEBI:173118"/>
        <dbReference type="EC" id="6.5.1.8"/>
    </reaction>
</comment>
<feature type="binding site" evidence="14">
    <location>
        <position position="233"/>
    </location>
    <ligand>
        <name>Mn(2+)</name>
        <dbReference type="ChEBI" id="CHEBI:29035"/>
        <label>2</label>
    </ligand>
</feature>
<feature type="binding site" evidence="13">
    <location>
        <begin position="201"/>
        <end position="205"/>
    </location>
    <ligand>
        <name>GMP</name>
        <dbReference type="ChEBI" id="CHEBI:58115"/>
    </ligand>
</feature>
<evidence type="ECO:0000256" key="7">
    <source>
        <dbReference type="ARBA" id="ARBA00023211"/>
    </source>
</evidence>
<feature type="binding site" evidence="13">
    <location>
        <begin position="324"/>
        <end position="325"/>
    </location>
    <ligand>
        <name>GMP</name>
        <dbReference type="ChEBI" id="CHEBI:58115"/>
    </ligand>
</feature>
<dbReference type="GO" id="GO:0003972">
    <property type="term" value="F:RNA ligase (ATP) activity"/>
    <property type="evidence" value="ECO:0007669"/>
    <property type="project" value="TreeGrafter"/>
</dbReference>
<dbReference type="PANTHER" id="PTHR11118">
    <property type="entry name" value="RNA-SPLICING LIGASE RTCB HOMOLOG"/>
    <property type="match status" value="1"/>
</dbReference>
<reference evidence="16 17" key="1">
    <citation type="submission" date="2017-11" db="EMBL/GenBank/DDBJ databases">
        <title>Isolation and Characterization of Family Methanocellaceae Species from Potential Methane Hydrate Area Offshore Southwestern Taiwan.</title>
        <authorList>
            <person name="Zhang W.-L."/>
            <person name="Chen W.-C."/>
            <person name="Lai M.-C."/>
            <person name="Chen S.-C."/>
        </authorList>
    </citation>
    <scope>NUCLEOTIDE SEQUENCE [LARGE SCALE GENOMIC DNA]</scope>
    <source>
        <strain evidence="16 17">CWC-04</strain>
    </source>
</reference>
<evidence type="ECO:0000313" key="16">
    <source>
        <dbReference type="EMBL" id="MCD1293973.1"/>
    </source>
</evidence>
<protein>
    <recommendedName>
        <fullName evidence="8 15">tRNA-splicing ligase RtcB</fullName>
        <ecNumber evidence="15">6.5.1.-</ecNumber>
    </recommendedName>
</protein>
<accession>A0AAP2RAV1</accession>
<keyword evidence="5 13" id="KW-0547">Nucleotide-binding</keyword>
<organism evidence="16 17">
    <name type="scientific">Methanooceanicella nereidis</name>
    <dbReference type="NCBI Taxonomy" id="2052831"/>
    <lineage>
        <taxon>Archaea</taxon>
        <taxon>Methanobacteriati</taxon>
        <taxon>Methanobacteriota</taxon>
        <taxon>Stenosarchaea group</taxon>
        <taxon>Methanomicrobia</taxon>
        <taxon>Methanocellales</taxon>
        <taxon>Methanocellaceae</taxon>
        <taxon>Methanooceanicella</taxon>
    </lineage>
</organism>
<evidence type="ECO:0000256" key="10">
    <source>
        <dbReference type="ARBA" id="ARBA00047746"/>
    </source>
</evidence>
<dbReference type="GO" id="GO:0005525">
    <property type="term" value="F:GTP binding"/>
    <property type="evidence" value="ECO:0007669"/>
    <property type="project" value="UniProtKB-KW"/>
</dbReference>
<dbReference type="InterPro" id="IPR001233">
    <property type="entry name" value="RtcB"/>
</dbReference>
<comment type="function">
    <text evidence="9">Essential for tRNA splicing and maturation. Acts by directly joining spliced tRNA halves to mature-sized tRNAs. Joins RNA with 2',3'-cyclic-phosphate or 3'-phosphate ends to RNA with 5'-hydroxy ends.</text>
</comment>
<sequence length="476" mass="52296">MVELVKVDEDIWEVPQSYKPDMKVPGRIFLSDKLIKDLEDGSIEQVANVATLPGIQKYAMAMPDAHIGYGFPIGGVAAFDLDTGVISPGGVGFDINCGVRLLKSDLKVEDIRKDADNLIERLYHNVPSGLGSESKLRVSDTVLNEVFEKGARWAVENGYGVKADLEHCEENGEMKGANFAKVSKKAHERGRSQLGTLGSGNHFLEIQYVEKIYDEQVAKAFGLEEGKVTVMIHCGSRGAGHQICTDYIKVLEKASRKYGIKLYDRQLACAPLSSEEAKDYISAMAAAANYAWANRQVISHWVRETFNDYYKSEIKMDLLYDVAHNVAKFEEHDINGKRVKVCVHRKGATRAFAPGREEVPVAFRNVGQPVIIPGSMGSASYVLVGTQKAMETTFGSTCHGAGRVMSRHAAKKEVRGSEIKKELLEMGIIVKAPKDSAIAEEAPEVYKDIDDVIEVVHRLGISKKVARLVPIAVAKG</sequence>
<evidence type="ECO:0000256" key="3">
    <source>
        <dbReference type="ARBA" id="ARBA00022598"/>
    </source>
</evidence>
<feature type="binding site" evidence="13">
    <location>
        <position position="475"/>
    </location>
    <ligand>
        <name>GMP</name>
        <dbReference type="ChEBI" id="CHEBI:58115"/>
    </ligand>
</feature>
<feature type="binding site" evidence="14">
    <location>
        <position position="324"/>
    </location>
    <ligand>
        <name>Mn(2+)</name>
        <dbReference type="ChEBI" id="CHEBI:29035"/>
        <label>2</label>
    </ligand>
</feature>
<dbReference type="GO" id="GO:0006388">
    <property type="term" value="P:tRNA splicing, via endonucleolytic cleavage and ligation"/>
    <property type="evidence" value="ECO:0007669"/>
    <property type="project" value="UniProtKB-ARBA"/>
</dbReference>
<evidence type="ECO:0000313" key="17">
    <source>
        <dbReference type="Proteomes" id="UP001320159"/>
    </source>
</evidence>
<comment type="subunit">
    <text evidence="2 15">Monomer.</text>
</comment>
<dbReference type="PANTHER" id="PTHR11118:SF1">
    <property type="entry name" value="RNA-SPLICING LIGASE RTCB HOMOLOG"/>
    <property type="match status" value="1"/>
</dbReference>
<feature type="binding site" evidence="13">
    <location>
        <begin position="373"/>
        <end position="376"/>
    </location>
    <ligand>
        <name>GMP</name>
        <dbReference type="ChEBI" id="CHEBI:58115"/>
    </ligand>
</feature>
<feature type="binding site" evidence="13">
    <location>
        <position position="380"/>
    </location>
    <ligand>
        <name>GMP</name>
        <dbReference type="ChEBI" id="CHEBI:58115"/>
    </ligand>
</feature>
<evidence type="ECO:0000256" key="11">
    <source>
        <dbReference type="ARBA" id="ARBA00049514"/>
    </source>
</evidence>
<keyword evidence="3 15" id="KW-0436">Ligase</keyword>
<dbReference type="FunFam" id="3.90.1860.10:FF:000001">
    <property type="entry name" value="tRNA-splicing ligase RtcB homolog"/>
    <property type="match status" value="1"/>
</dbReference>
<comment type="caution">
    <text evidence="16">The sequence shown here is derived from an EMBL/GenBank/DDBJ whole genome shotgun (WGS) entry which is preliminary data.</text>
</comment>
<comment type="similarity">
    <text evidence="1 15">Belongs to the RtcB family.</text>
</comment>
<comment type="catalytic activity">
    <reaction evidence="10">
        <text>a 3'-end 3'-phospho-ribonucleotide-RNA + a 5'-end dephospho-ribonucleoside-RNA + GTP = a ribonucleotidyl-ribonucleotide-RNA + GMP + diphosphate</text>
        <dbReference type="Rhea" id="RHEA:68076"/>
        <dbReference type="Rhea" id="RHEA-COMP:10463"/>
        <dbReference type="Rhea" id="RHEA-COMP:13936"/>
        <dbReference type="Rhea" id="RHEA-COMP:17355"/>
        <dbReference type="ChEBI" id="CHEBI:33019"/>
        <dbReference type="ChEBI" id="CHEBI:37565"/>
        <dbReference type="ChEBI" id="CHEBI:58115"/>
        <dbReference type="ChEBI" id="CHEBI:83062"/>
        <dbReference type="ChEBI" id="CHEBI:138284"/>
        <dbReference type="ChEBI" id="CHEBI:173118"/>
        <dbReference type="EC" id="6.5.1.8"/>
    </reaction>
</comment>
<evidence type="ECO:0000256" key="8">
    <source>
        <dbReference type="ARBA" id="ARBA00033766"/>
    </source>
</evidence>
<keyword evidence="6 13" id="KW-0342">GTP-binding</keyword>
<dbReference type="GO" id="GO:0170057">
    <property type="term" value="F:RNA ligase (GTP) activity"/>
    <property type="evidence" value="ECO:0007669"/>
    <property type="project" value="UniProtKB-EC"/>
</dbReference>
<dbReference type="InterPro" id="IPR036025">
    <property type="entry name" value="RtcB-like_sf"/>
</dbReference>
<dbReference type="RefSeq" id="WP_230740487.1">
    <property type="nucleotide sequence ID" value="NZ_PGCK01000002.1"/>
</dbReference>
<feature type="binding site" evidence="14">
    <location>
        <position position="94"/>
    </location>
    <ligand>
        <name>Mn(2+)</name>
        <dbReference type="ChEBI" id="CHEBI:29035"/>
        <label>1</label>
    </ligand>
</feature>
<evidence type="ECO:0000256" key="12">
    <source>
        <dbReference type="PIRSR" id="PIRSR601233-1"/>
    </source>
</evidence>
<dbReference type="AlphaFoldDB" id="A0AAP2RAV1"/>
<evidence type="ECO:0000256" key="14">
    <source>
        <dbReference type="PIRSR" id="PIRSR601233-3"/>
    </source>
</evidence>
<dbReference type="Gene3D" id="3.90.1860.10">
    <property type="entry name" value="tRNA-splicing ligase RtcB"/>
    <property type="match status" value="1"/>
</dbReference>
<evidence type="ECO:0000256" key="5">
    <source>
        <dbReference type="ARBA" id="ARBA00022741"/>
    </source>
</evidence>
<keyword evidence="17" id="KW-1185">Reference proteome</keyword>
<dbReference type="PROSITE" id="PS01288">
    <property type="entry name" value="UPF0027"/>
    <property type="match status" value="1"/>
</dbReference>
<comment type="cofactor">
    <cofactor evidence="14 15">
        <name>Mn(2+)</name>
        <dbReference type="ChEBI" id="CHEBI:29035"/>
    </cofactor>
    <text evidence="14 15">Binds 2 manganese ions per subunit.</text>
</comment>
<feature type="binding site" evidence="14">
    <location>
        <position position="202"/>
    </location>
    <ligand>
        <name>Mn(2+)</name>
        <dbReference type="ChEBI" id="CHEBI:29035"/>
        <label>1</label>
    </ligand>
</feature>
<keyword evidence="7 14" id="KW-0464">Manganese</keyword>
<dbReference type="Pfam" id="PF01139">
    <property type="entry name" value="RtcB"/>
    <property type="match status" value="1"/>
</dbReference>
<evidence type="ECO:0000256" key="9">
    <source>
        <dbReference type="ARBA" id="ARBA00045316"/>
    </source>
</evidence>
<evidence type="ECO:0000256" key="2">
    <source>
        <dbReference type="ARBA" id="ARBA00011245"/>
    </source>
</evidence>
<dbReference type="EMBL" id="PGCK01000002">
    <property type="protein sequence ID" value="MCD1293973.1"/>
    <property type="molecule type" value="Genomic_DNA"/>
</dbReference>
<dbReference type="Proteomes" id="UP001320159">
    <property type="component" value="Unassembled WGS sequence"/>
</dbReference>
<evidence type="ECO:0000256" key="4">
    <source>
        <dbReference type="ARBA" id="ARBA00022723"/>
    </source>
</evidence>
<proteinExistence type="inferred from homology"/>
<evidence type="ECO:0000256" key="15">
    <source>
        <dbReference type="RuleBase" id="RU371113"/>
    </source>
</evidence>
<keyword evidence="4 14" id="KW-0479">Metal-binding</keyword>